<protein>
    <submittedName>
        <fullName evidence="1">Uncharacterized protein</fullName>
    </submittedName>
</protein>
<name>A0ABD6F438_9BILA</name>
<dbReference type="Proteomes" id="UP001608902">
    <property type="component" value="Unassembled WGS sequence"/>
</dbReference>
<evidence type="ECO:0000313" key="1">
    <source>
        <dbReference type="EMBL" id="MFH4984195.1"/>
    </source>
</evidence>
<reference evidence="1 2" key="1">
    <citation type="submission" date="2024-08" db="EMBL/GenBank/DDBJ databases">
        <title>Gnathostoma spinigerum genome.</title>
        <authorList>
            <person name="Gonzalez-Bertolin B."/>
            <person name="Monzon S."/>
            <person name="Zaballos A."/>
            <person name="Jimenez P."/>
            <person name="Dekumyoy P."/>
            <person name="Varona S."/>
            <person name="Cuesta I."/>
            <person name="Sumanam S."/>
            <person name="Adisakwattana P."/>
            <person name="Gasser R.B."/>
            <person name="Hernandez-Gonzalez A."/>
            <person name="Young N.D."/>
            <person name="Perteguer M.J."/>
        </authorList>
    </citation>
    <scope>NUCLEOTIDE SEQUENCE [LARGE SCALE GENOMIC DNA]</scope>
    <source>
        <strain evidence="1">AL3</strain>
        <tissue evidence="1">Liver</tissue>
    </source>
</reference>
<accession>A0ABD6F438</accession>
<sequence>MQAPHSLISMSGRCTMVEHPLSEVQNKNQKQSDRNMMLHCSTAEKDETENAAKTLNNFFQEVQRKNVISIGDRAKEVRDNIRSLMGSIDEKPETVPAEAEATGYEKISLRSENCGSCTSSDRREVVCISPGTMELSETERGPMSPSVKCCQHPNQVLSFSQQFRHDFLGGLLHRPKPQMLSQYVQPGYARRNHLAYPECMKALFEKVEKVRNERRMMLNLERLLGEELCLLRERAKDRMFNHKLNQTDSEEVRPIEASQTVELEKVHPIELERSTVKYYAEIKLLNQKGLNENDKVDACEGTSSQTAYAGNVFSDKELARKFESSDDKGCTNCLNSQPGLSKPLRNRSMKYAPPVVAVADCNPDAAGPSSAVDSISSFGIRREYRSVYPDLHSRGGSSVLERVNAVELRELVQRKRKRKAKSASTDKDDDYLNLIRDIDSRCTHLPNNFHNDRKARFSCCFDEISRIYGSISRLRGYEHENESFWVDAMMSCMKILCKESYEQLLNDIEKNYDPDGDAAVNQQKKLRKISAYICRVPSITPSLPKADPYIPSASSNYRPTRDDISELFSVRNLSFLFYSD</sequence>
<dbReference type="AlphaFoldDB" id="A0ABD6F438"/>
<proteinExistence type="predicted"/>
<keyword evidence="2" id="KW-1185">Reference proteome</keyword>
<dbReference type="EMBL" id="JBGFUD010015793">
    <property type="protein sequence ID" value="MFH4984195.1"/>
    <property type="molecule type" value="Genomic_DNA"/>
</dbReference>
<comment type="caution">
    <text evidence="1">The sequence shown here is derived from an EMBL/GenBank/DDBJ whole genome shotgun (WGS) entry which is preliminary data.</text>
</comment>
<gene>
    <name evidence="1" type="ORF">AB6A40_010904</name>
</gene>
<organism evidence="1 2">
    <name type="scientific">Gnathostoma spinigerum</name>
    <dbReference type="NCBI Taxonomy" id="75299"/>
    <lineage>
        <taxon>Eukaryota</taxon>
        <taxon>Metazoa</taxon>
        <taxon>Ecdysozoa</taxon>
        <taxon>Nematoda</taxon>
        <taxon>Chromadorea</taxon>
        <taxon>Rhabditida</taxon>
        <taxon>Spirurina</taxon>
        <taxon>Gnathostomatomorpha</taxon>
        <taxon>Gnathostomatoidea</taxon>
        <taxon>Gnathostomatidae</taxon>
        <taxon>Gnathostoma</taxon>
    </lineage>
</organism>
<evidence type="ECO:0000313" key="2">
    <source>
        <dbReference type="Proteomes" id="UP001608902"/>
    </source>
</evidence>